<evidence type="ECO:0000256" key="1">
    <source>
        <dbReference type="SAM" id="Coils"/>
    </source>
</evidence>
<dbReference type="EMBL" id="SWKV01000001">
    <property type="protein sequence ID" value="KAF3048143.1"/>
    <property type="molecule type" value="Genomic_DNA"/>
</dbReference>
<dbReference type="PANTHER" id="PTHR28122">
    <property type="entry name" value="E3 UBIQUITIN-PROTEIN LIGASE SUBSTRATE RECEPTOR MMS22"/>
    <property type="match status" value="1"/>
</dbReference>
<dbReference type="GO" id="GO:0035361">
    <property type="term" value="C:Cul8-RING ubiquitin ligase complex"/>
    <property type="evidence" value="ECO:0007669"/>
    <property type="project" value="TreeGrafter"/>
</dbReference>
<feature type="compositionally biased region" description="Polar residues" evidence="2">
    <location>
        <begin position="384"/>
        <end position="400"/>
    </location>
</feature>
<dbReference type="GO" id="GO:0005634">
    <property type="term" value="C:nucleus"/>
    <property type="evidence" value="ECO:0007669"/>
    <property type="project" value="InterPro"/>
</dbReference>
<evidence type="ECO:0008006" key="5">
    <source>
        <dbReference type="Google" id="ProtNLM"/>
    </source>
</evidence>
<feature type="region of interest" description="Disordered" evidence="2">
    <location>
        <begin position="288"/>
        <end position="406"/>
    </location>
</feature>
<dbReference type="Proteomes" id="UP000758155">
    <property type="component" value="Unassembled WGS sequence"/>
</dbReference>
<organism evidence="3 4">
    <name type="scientific">Didymella heteroderae</name>
    <dbReference type="NCBI Taxonomy" id="1769908"/>
    <lineage>
        <taxon>Eukaryota</taxon>
        <taxon>Fungi</taxon>
        <taxon>Dikarya</taxon>
        <taxon>Ascomycota</taxon>
        <taxon>Pezizomycotina</taxon>
        <taxon>Dothideomycetes</taxon>
        <taxon>Pleosporomycetidae</taxon>
        <taxon>Pleosporales</taxon>
        <taxon>Pleosporineae</taxon>
        <taxon>Didymellaceae</taxon>
        <taxon>Didymella</taxon>
    </lineage>
</organism>
<keyword evidence="4" id="KW-1185">Reference proteome</keyword>
<keyword evidence="1" id="KW-0175">Coiled coil</keyword>
<gene>
    <name evidence="3" type="ORF">E8E12_010758</name>
</gene>
<dbReference type="PANTHER" id="PTHR28122:SF1">
    <property type="entry name" value="E3 UBIQUITIN-PROTEIN LIGASE SUBSTRATE RECEPTOR MMS22"/>
    <property type="match status" value="1"/>
</dbReference>
<proteinExistence type="predicted"/>
<feature type="compositionally biased region" description="Polar residues" evidence="2">
    <location>
        <begin position="833"/>
        <end position="844"/>
    </location>
</feature>
<feature type="compositionally biased region" description="Basic and acidic residues" evidence="2">
    <location>
        <begin position="176"/>
        <end position="185"/>
    </location>
</feature>
<feature type="compositionally biased region" description="Low complexity" evidence="2">
    <location>
        <begin position="120"/>
        <end position="130"/>
    </location>
</feature>
<feature type="compositionally biased region" description="Polar residues" evidence="2">
    <location>
        <begin position="672"/>
        <end position="682"/>
    </location>
</feature>
<feature type="coiled-coil region" evidence="1">
    <location>
        <begin position="1592"/>
        <end position="1619"/>
    </location>
</feature>
<feature type="region of interest" description="Disordered" evidence="2">
    <location>
        <begin position="1"/>
        <end position="237"/>
    </location>
</feature>
<feature type="compositionally biased region" description="Low complexity" evidence="2">
    <location>
        <begin position="140"/>
        <end position="151"/>
    </location>
</feature>
<feature type="compositionally biased region" description="Basic residues" evidence="2">
    <location>
        <begin position="683"/>
        <end position="694"/>
    </location>
</feature>
<comment type="caution">
    <text evidence="3">The sequence shown here is derived from an EMBL/GenBank/DDBJ whole genome shotgun (WGS) entry which is preliminary data.</text>
</comment>
<feature type="region of interest" description="Disordered" evidence="2">
    <location>
        <begin position="833"/>
        <end position="860"/>
    </location>
</feature>
<feature type="region of interest" description="Disordered" evidence="2">
    <location>
        <begin position="635"/>
        <end position="704"/>
    </location>
</feature>
<evidence type="ECO:0000313" key="3">
    <source>
        <dbReference type="EMBL" id="KAF3048143.1"/>
    </source>
</evidence>
<feature type="region of interest" description="Disordered" evidence="2">
    <location>
        <begin position="725"/>
        <end position="787"/>
    </location>
</feature>
<dbReference type="GO" id="GO:0031297">
    <property type="term" value="P:replication fork processing"/>
    <property type="evidence" value="ECO:0007669"/>
    <property type="project" value="InterPro"/>
</dbReference>
<dbReference type="OrthoDB" id="2386201at2759"/>
<accession>A0A9P5C727</accession>
<name>A0A9P5C727_9PLEO</name>
<dbReference type="InterPro" id="IPR019021">
    <property type="entry name" value="Mms22"/>
</dbReference>
<protein>
    <recommendedName>
        <fullName evidence="5">Mus7/MMS22 family-domain-containing protein</fullName>
    </recommendedName>
</protein>
<feature type="compositionally biased region" description="Basic and acidic residues" evidence="2">
    <location>
        <begin position="25"/>
        <end position="59"/>
    </location>
</feature>
<feature type="compositionally biased region" description="Polar residues" evidence="2">
    <location>
        <begin position="341"/>
        <end position="354"/>
    </location>
</feature>
<feature type="compositionally biased region" description="Acidic residues" evidence="2">
    <location>
        <begin position="12"/>
        <end position="21"/>
    </location>
</feature>
<feature type="region of interest" description="Disordered" evidence="2">
    <location>
        <begin position="538"/>
        <end position="571"/>
    </location>
</feature>
<dbReference type="Pfam" id="PF09462">
    <property type="entry name" value="Mus7"/>
    <property type="match status" value="1"/>
</dbReference>
<feature type="region of interest" description="Disordered" evidence="2">
    <location>
        <begin position="434"/>
        <end position="506"/>
    </location>
</feature>
<feature type="compositionally biased region" description="Low complexity" evidence="2">
    <location>
        <begin position="305"/>
        <end position="314"/>
    </location>
</feature>
<dbReference type="GO" id="GO:0000724">
    <property type="term" value="P:double-strand break repair via homologous recombination"/>
    <property type="evidence" value="ECO:0007669"/>
    <property type="project" value="TreeGrafter"/>
</dbReference>
<evidence type="ECO:0000313" key="4">
    <source>
        <dbReference type="Proteomes" id="UP000758155"/>
    </source>
</evidence>
<reference evidence="3" key="1">
    <citation type="submission" date="2019-04" db="EMBL/GenBank/DDBJ databases">
        <title>Sequencing of skin fungus with MAO and IRED activity.</title>
        <authorList>
            <person name="Marsaioli A.J."/>
            <person name="Bonatto J.M.C."/>
            <person name="Reis Junior O."/>
        </authorList>
    </citation>
    <scope>NUCLEOTIDE SEQUENCE</scope>
    <source>
        <strain evidence="3">28M1</strain>
    </source>
</reference>
<sequence length="2286" mass="255591">MSEWRQRGFVQDSDEDEEESQIESQHSEQHARSHGRVERALEDQDSQKSVEDAMTEKQKGPGMFVGSLEADLRGVESLSGNRTPTRRNSPTRPTPSPFTPLARPTSWTRTERSESPDPLQSSSKSKQASQRVAACSPRVQSSIRQRSSQEQIELRAFALPSQILGDTTEAVQADSRYGDVEEGKASDALGQFGIAALSDDSGDELNPAQDSDTESKLSDYPSDLSDTEAQSAVHFATPHRRTAVHVVIPSSTALQHQLAQEEARRRHFRQRKPIQLHPYVLEGERYRREVQSRGLKPVPRERSPQPRQRQNNQETQEEEFNPTRDYSSSPPDPEIFVSTPVAPQSSKDVQQSSTKRPRSEFARRKSPSLQLRIPKPAKRRRLNGSLTQALATPTRTSESSPVPLDIWSVPPNSPPYSSSPPLNAQVGKLLSKRNIDSLPTPSHSSTFHEETPQLVESDSDHVPRSARRSGSGLRRPARIILSDGLSSDLNEASGESEQEEGELQKVSKKIRGVLPASWLRIDQQAQERRQALARQRARMNATRSPEPTEPQRGVAQRVIKPSSRPVGVARPAIDPSGVMIISDDSESEEVEISAYQQPNNVQDSIEDASALAAIFDDRYADSGNDLAGMEHDRLQLPTLGGSGSKRKRQRRITDAFSGTKRTKTLTGMPKNSRLSKPTSGFTSHRKRTEHRQARRPPPPALSILDAELPTQVPQFLRLAMRAARRDVDQARQSPRRKQIRLHTAQDTEDANAVLQQWRRGVLRPKVKPSSGQQQRDRRPLADTADNQQQALRTSIVDEDAIVDMDAAPMPKVSHQKHTGRRIATPALLVLQRSSTPLSKSNRTRTVAKPAKSPKPPKKISQRVPLPYRAAQLEGEERSLGSSHRMIAFQKGLQRVEQQAARPTALQQPLLNPQLARFLADDDAALPPLPTGKDIGEAQVKHVPDVSAVATPPAPMKRFMRKPQAKRIDVDAREYRQPSEPTFDPVAAAPVLITDEGVSEKQKVGALHGLGAFGTRYPATFDITPLKGDTYFHAETFVGSEDMRRALSIGRQDARDLDEPAGYCTILHGSTSIRCGPWNEETYSQISELMTGILLLLNDSNDHEVNDGSADDALTSLSIVLRALASYIAGHLSFMDPIDRADFTRKMHLLIQTIFDRVSRLLLTMSETPSESRKSQSISRVLSYLLVVSVQVQRIARYLTSTNPEKGKLVDVTKAISQHIMKGIAKSTKELYEFHEKNKRYQEREGGIQEKDVLVESIVVSMHALDLLNSPSLGFWDLISQELSSHLTAADRVQAFENVWATIFALLPLAEFDLSGIPDRSRTQSFDKDNWACVCDLLRRVLGSYLGTSQQQGSSINDYIRINLTRCYMLITEWHWKRPDQALNVVFDFYGKHGLRPLRRETATGSAQFLQDFVAGNSLVLAPSDGSFHIALKCLVIGLQGMTKAYSEKRIRSFVFRRIPNHGRTYPKDQPLEEASLAALRNHHDLLSTLYCAAPPSCRPKLERIRDLVSHETSHREACRVSVRAWANLSTFQLSTDESYDSAKPFAYWHKDIMHQTLKQYRMAKIEAEDYLASGVLDGTSEMAKTMVRQTMAKNQEQAIATLRDTIAGMKKAVECAKDKVSLAAFLADSDFIQLLELPHLDDHRLVSLIRDVLAVLRQYAAVQRARQQQHLSQPMSEESQDYGDFPDLDDLDDLDEAEALQPVHAITTIQSSRFESIQGPLWHLMSNAFGGDSSRDDNLLMDCVDTWVAIAGDQVTIGQKQWSDYVGSFGQVSWKQLRHTEQTNKFAPYFMAALITCDRSVYEEHHHEFLTALLLCLADRESMLRFQHRLLAAIVRTDPDHPLLKNLPFYRVEGSDGLDITFETLRSRRLALVSSLLANMREDVYATAVQEPSRVAEVKRTYAAMLKDFMHRLKDNYQQLQQGEVVTGAYVEFVQKVVQFLKQYTGDICPVLPFFTDSVAFPLPSTDPTYVVGRLRGYAPKVRDPGTAKQLSVFMQTVAQQAAADDQQVYLIGQLTRALCTDDAPLTDRAALRGVLLQAIFPSYIELAFSSRPGHLVARPILQCLPAVLGEIIYDLRINQPDSLSTAIESIMAIAHAFVRVTEHLKGDLSLFRQPNILDGLVDMFDVAMTIVRLLDYIVDCAIGIGRPPLVTYLEEFSIYSEHMINGTVPDKVPSYRGDADTASSDVQFADILAFCHRGLQSSVEENWSVDQDSIWFGQGIARKQVTYEAGSVERERRRALATLQAFGDALHELAGTKQHYLVSPFDIVDFGTSLKESGNDALEHT</sequence>
<feature type="compositionally biased region" description="Low complexity" evidence="2">
    <location>
        <begin position="81"/>
        <end position="91"/>
    </location>
</feature>
<evidence type="ECO:0000256" key="2">
    <source>
        <dbReference type="SAM" id="MobiDB-lite"/>
    </source>
</evidence>